<dbReference type="AlphaFoldDB" id="A0AAV8UZG2"/>
<comment type="caution">
    <text evidence="10">The sequence shown here is derived from an EMBL/GenBank/DDBJ whole genome shotgun (WGS) entry which is preliminary data.</text>
</comment>
<feature type="repeat" description="Solcar" evidence="9">
    <location>
        <begin position="4"/>
        <end position="97"/>
    </location>
</feature>
<accession>A0AAV8UZG2</accession>
<evidence type="ECO:0000256" key="2">
    <source>
        <dbReference type="ARBA" id="ARBA00006375"/>
    </source>
</evidence>
<dbReference type="GO" id="GO:0031966">
    <property type="term" value="C:mitochondrial membrane"/>
    <property type="evidence" value="ECO:0007669"/>
    <property type="project" value="UniProtKB-SubCell"/>
</dbReference>
<dbReference type="PANTHER" id="PTHR45624:SF10">
    <property type="entry name" value="SLC (SOLUTE CARRIER) HOMOLOG"/>
    <property type="match status" value="1"/>
</dbReference>
<keyword evidence="4 9" id="KW-0812">Transmembrane</keyword>
<evidence type="ECO:0000256" key="8">
    <source>
        <dbReference type="ARBA" id="ARBA00023136"/>
    </source>
</evidence>
<evidence type="ECO:0000256" key="1">
    <source>
        <dbReference type="ARBA" id="ARBA00004225"/>
    </source>
</evidence>
<evidence type="ECO:0000256" key="3">
    <source>
        <dbReference type="ARBA" id="ARBA00022448"/>
    </source>
</evidence>
<evidence type="ECO:0000256" key="5">
    <source>
        <dbReference type="ARBA" id="ARBA00022737"/>
    </source>
</evidence>
<name>A0AAV8UZG2_9RHOD</name>
<keyword evidence="5" id="KW-0677">Repeat</keyword>
<dbReference type="PANTHER" id="PTHR45624">
    <property type="entry name" value="MITOCHONDRIAL BASIC AMINO ACIDS TRANSPORTER-RELATED"/>
    <property type="match status" value="1"/>
</dbReference>
<evidence type="ECO:0008006" key="12">
    <source>
        <dbReference type="Google" id="ProtNLM"/>
    </source>
</evidence>
<evidence type="ECO:0000256" key="9">
    <source>
        <dbReference type="PROSITE-ProRule" id="PRU00282"/>
    </source>
</evidence>
<evidence type="ECO:0000313" key="10">
    <source>
        <dbReference type="EMBL" id="KAJ8907984.1"/>
    </source>
</evidence>
<dbReference type="SUPFAM" id="SSF103506">
    <property type="entry name" value="Mitochondrial carrier"/>
    <property type="match status" value="1"/>
</dbReference>
<reference evidence="10 11" key="1">
    <citation type="journal article" date="2023" name="Nat. Commun.">
        <title>Origin of minicircular mitochondrial genomes in red algae.</title>
        <authorList>
            <person name="Lee Y."/>
            <person name="Cho C.H."/>
            <person name="Lee Y.M."/>
            <person name="Park S.I."/>
            <person name="Yang J.H."/>
            <person name="West J.A."/>
            <person name="Bhattacharya D."/>
            <person name="Yoon H.S."/>
        </authorList>
    </citation>
    <scope>NUCLEOTIDE SEQUENCE [LARGE SCALE GENOMIC DNA]</scope>
    <source>
        <strain evidence="10 11">CCMP1338</strain>
        <tissue evidence="10">Whole cell</tissue>
    </source>
</reference>
<dbReference type="EMBL" id="JAMWBK010000002">
    <property type="protein sequence ID" value="KAJ8907984.1"/>
    <property type="molecule type" value="Genomic_DNA"/>
</dbReference>
<dbReference type="InterPro" id="IPR018108">
    <property type="entry name" value="MCP_transmembrane"/>
</dbReference>
<dbReference type="Proteomes" id="UP001157974">
    <property type="component" value="Unassembled WGS sequence"/>
</dbReference>
<keyword evidence="6" id="KW-1133">Transmembrane helix</keyword>
<keyword evidence="3" id="KW-0813">Transport</keyword>
<evidence type="ECO:0000256" key="4">
    <source>
        <dbReference type="ARBA" id="ARBA00022692"/>
    </source>
</evidence>
<keyword evidence="7" id="KW-0496">Mitochondrion</keyword>
<keyword evidence="11" id="KW-1185">Reference proteome</keyword>
<dbReference type="GO" id="GO:0022857">
    <property type="term" value="F:transmembrane transporter activity"/>
    <property type="evidence" value="ECO:0007669"/>
    <property type="project" value="TreeGrafter"/>
</dbReference>
<comment type="subcellular location">
    <subcellularLocation>
        <location evidence="1">Mitochondrion membrane</location>
        <topology evidence="1">Multi-pass membrane protein</topology>
    </subcellularLocation>
</comment>
<keyword evidence="8 9" id="KW-0472">Membrane</keyword>
<protein>
    <recommendedName>
        <fullName evidence="12">ADP,ATP carrier protein</fullName>
    </recommendedName>
</protein>
<proteinExistence type="inferred from homology"/>
<evidence type="ECO:0000256" key="7">
    <source>
        <dbReference type="ARBA" id="ARBA00023128"/>
    </source>
</evidence>
<organism evidence="10 11">
    <name type="scientific">Rhodosorus marinus</name>
    <dbReference type="NCBI Taxonomy" id="101924"/>
    <lineage>
        <taxon>Eukaryota</taxon>
        <taxon>Rhodophyta</taxon>
        <taxon>Stylonematophyceae</taxon>
        <taxon>Stylonematales</taxon>
        <taxon>Stylonemataceae</taxon>
        <taxon>Rhodosorus</taxon>
    </lineage>
</organism>
<dbReference type="InterPro" id="IPR050567">
    <property type="entry name" value="Mitochondrial_Carrier"/>
</dbReference>
<dbReference type="PROSITE" id="PS50920">
    <property type="entry name" value="SOLCAR"/>
    <property type="match status" value="1"/>
</dbReference>
<evidence type="ECO:0000313" key="11">
    <source>
        <dbReference type="Proteomes" id="UP001157974"/>
    </source>
</evidence>
<dbReference type="InterPro" id="IPR023395">
    <property type="entry name" value="MCP_dom_sf"/>
</dbReference>
<dbReference type="Gene3D" id="1.50.40.10">
    <property type="entry name" value="Mitochondrial carrier domain"/>
    <property type="match status" value="1"/>
</dbReference>
<comment type="similarity">
    <text evidence="2">Belongs to the mitochondrial carrier (TC 2.A.29) family.</text>
</comment>
<evidence type="ECO:0000256" key="6">
    <source>
        <dbReference type="ARBA" id="ARBA00022989"/>
    </source>
</evidence>
<sequence>MNLEDLAAIATSGAMAGFAKTFVSHPLDTVKVHVQNNLKPPGSLPGLYRGIGVPLARNGFEHSLHFFLRSVTESVMGSLGFVAAAANPFLVGFVAGFPQAVLTTPMDYLRLQLQLNKVPKAVNSFRGLPWVTLKESVSGMIFFGVYEFVKCFAHPGIAGSAAALSAMLATYPVDTFKTRVQAGQTVAAATQMSKFSTGLPWAVAKCLCSNFVALSMYEAMKAVSLSRRTERSRNSQSIALCPSQSRRTHSLAFSTANAFI</sequence>
<gene>
    <name evidence="10" type="ORF">NDN08_008085</name>
</gene>